<dbReference type="RefSeq" id="WP_013120393.1">
    <property type="nucleotide sequence ID" value="NC_014152.1"/>
</dbReference>
<dbReference type="HOGENOM" id="CLU_164516_2_0_9"/>
<keyword evidence="11" id="KW-1185">Reference proteome</keyword>
<dbReference type="Proteomes" id="UP000002377">
    <property type="component" value="Chromosome"/>
</dbReference>
<gene>
    <name evidence="9" type="primary">fliQ</name>
    <name evidence="10" type="ordered locus">TherJR_1525</name>
</gene>
<evidence type="ECO:0000256" key="7">
    <source>
        <dbReference type="ARBA" id="ARBA00023136"/>
    </source>
</evidence>
<keyword evidence="8 9" id="KW-0975">Bacterial flagellum</keyword>
<dbReference type="GO" id="GO:0009425">
    <property type="term" value="C:bacterial-type flagellum basal body"/>
    <property type="evidence" value="ECO:0007669"/>
    <property type="project" value="UniProtKB-SubCell"/>
</dbReference>
<keyword evidence="5 9" id="KW-0812">Transmembrane</keyword>
<dbReference type="STRING" id="635013.TherJR_1525"/>
<feature type="transmembrane region" description="Helical" evidence="9">
    <location>
        <begin position="12"/>
        <end position="35"/>
    </location>
</feature>
<dbReference type="OrthoDB" id="9806440at2"/>
<name>D5XFF7_THEPJ</name>
<comment type="subcellular location">
    <subcellularLocation>
        <location evidence="1 9">Cell membrane</location>
        <topology evidence="1">Multi-pass membrane protein</topology>
    </subcellularLocation>
    <subcellularLocation>
        <location evidence="9">Bacterial flagellum basal body</location>
    </subcellularLocation>
</comment>
<evidence type="ECO:0000256" key="8">
    <source>
        <dbReference type="ARBA" id="ARBA00023143"/>
    </source>
</evidence>
<dbReference type="InterPro" id="IPR002191">
    <property type="entry name" value="Bac_export_3"/>
</dbReference>
<dbReference type="GO" id="GO:0005886">
    <property type="term" value="C:plasma membrane"/>
    <property type="evidence" value="ECO:0007669"/>
    <property type="project" value="UniProtKB-SubCell"/>
</dbReference>
<comment type="similarity">
    <text evidence="2 9">Belongs to the FliQ/MopD/SpaQ family.</text>
</comment>
<dbReference type="InterPro" id="IPR006305">
    <property type="entry name" value="FliQ"/>
</dbReference>
<evidence type="ECO:0000256" key="9">
    <source>
        <dbReference type="RuleBase" id="RU364090"/>
    </source>
</evidence>
<evidence type="ECO:0000256" key="2">
    <source>
        <dbReference type="ARBA" id="ARBA00006156"/>
    </source>
</evidence>
<keyword evidence="10" id="KW-0282">Flagellum</keyword>
<evidence type="ECO:0000313" key="11">
    <source>
        <dbReference type="Proteomes" id="UP000002377"/>
    </source>
</evidence>
<keyword evidence="7 9" id="KW-0472">Membrane</keyword>
<accession>D5XFF7</accession>
<evidence type="ECO:0000256" key="5">
    <source>
        <dbReference type="ARBA" id="ARBA00022692"/>
    </source>
</evidence>
<comment type="function">
    <text evidence="9">Role in flagellar biosynthesis.</text>
</comment>
<evidence type="ECO:0000256" key="1">
    <source>
        <dbReference type="ARBA" id="ARBA00004651"/>
    </source>
</evidence>
<keyword evidence="10" id="KW-0969">Cilium</keyword>
<dbReference type="PIRSF" id="PIRSF004669">
    <property type="entry name" value="FliQ"/>
    <property type="match status" value="1"/>
</dbReference>
<organism evidence="10 11">
    <name type="scientific">Thermincola potens (strain JR)</name>
    <dbReference type="NCBI Taxonomy" id="635013"/>
    <lineage>
        <taxon>Bacteria</taxon>
        <taxon>Bacillati</taxon>
        <taxon>Bacillota</taxon>
        <taxon>Clostridia</taxon>
        <taxon>Eubacteriales</taxon>
        <taxon>Thermincolaceae</taxon>
        <taxon>Thermincola</taxon>
    </lineage>
</organism>
<reference evidence="10 11" key="1">
    <citation type="submission" date="2010-05" db="EMBL/GenBank/DDBJ databases">
        <title>Complete sequence of Thermincola sp. JR.</title>
        <authorList>
            <consortium name="US DOE Joint Genome Institute"/>
            <person name="Lucas S."/>
            <person name="Copeland A."/>
            <person name="Lapidus A."/>
            <person name="Cheng J.-F."/>
            <person name="Bruce D."/>
            <person name="Goodwin L."/>
            <person name="Pitluck S."/>
            <person name="Chertkov O."/>
            <person name="Detter J.C."/>
            <person name="Han C."/>
            <person name="Tapia R."/>
            <person name="Land M."/>
            <person name="Hauser L."/>
            <person name="Kyrpides N."/>
            <person name="Mikhailova N."/>
            <person name="Hazen T.C."/>
            <person name="Woyke T."/>
        </authorList>
    </citation>
    <scope>NUCLEOTIDE SEQUENCE [LARGE SCALE GENOMIC DNA]</scope>
    <source>
        <strain evidence="10 11">JR</strain>
    </source>
</reference>
<dbReference type="PANTHER" id="PTHR34040">
    <property type="entry name" value="FLAGELLAR BIOSYNTHETIC PROTEIN FLIQ"/>
    <property type="match status" value="1"/>
</dbReference>
<sequence length="89" mass="9627">MTPETIIGIGRDALITVLLISTPILATSLLIGVIISVFQAATHIQEQTLTFVPKILGILGAIVLFGSWMLNVLLSYTSNIFINLPSYIK</sequence>
<dbReference type="Pfam" id="PF01313">
    <property type="entry name" value="Bac_export_3"/>
    <property type="match status" value="1"/>
</dbReference>
<evidence type="ECO:0000256" key="3">
    <source>
        <dbReference type="ARBA" id="ARBA00021718"/>
    </source>
</evidence>
<dbReference type="NCBIfam" id="TIGR01402">
    <property type="entry name" value="fliQ"/>
    <property type="match status" value="1"/>
</dbReference>
<feature type="transmembrane region" description="Helical" evidence="9">
    <location>
        <begin position="55"/>
        <end position="74"/>
    </location>
</feature>
<dbReference type="GO" id="GO:0009306">
    <property type="term" value="P:protein secretion"/>
    <property type="evidence" value="ECO:0007669"/>
    <property type="project" value="InterPro"/>
</dbReference>
<dbReference type="KEGG" id="tjr:TherJR_1525"/>
<evidence type="ECO:0000256" key="6">
    <source>
        <dbReference type="ARBA" id="ARBA00022989"/>
    </source>
</evidence>
<proteinExistence type="inferred from homology"/>
<dbReference type="eggNOG" id="COG1987">
    <property type="taxonomic scope" value="Bacteria"/>
</dbReference>
<evidence type="ECO:0000313" key="10">
    <source>
        <dbReference type="EMBL" id="ADG82378.1"/>
    </source>
</evidence>
<keyword evidence="6 9" id="KW-1133">Transmembrane helix</keyword>
<keyword evidence="4 9" id="KW-1003">Cell membrane</keyword>
<protein>
    <recommendedName>
        <fullName evidence="3 9">Flagellar biosynthetic protein FliQ</fullName>
    </recommendedName>
</protein>
<keyword evidence="10" id="KW-0966">Cell projection</keyword>
<evidence type="ECO:0000256" key="4">
    <source>
        <dbReference type="ARBA" id="ARBA00022475"/>
    </source>
</evidence>
<dbReference type="GO" id="GO:0044780">
    <property type="term" value="P:bacterial-type flagellum assembly"/>
    <property type="evidence" value="ECO:0007669"/>
    <property type="project" value="InterPro"/>
</dbReference>
<dbReference type="EMBL" id="CP002028">
    <property type="protein sequence ID" value="ADG82378.1"/>
    <property type="molecule type" value="Genomic_DNA"/>
</dbReference>
<dbReference type="PRINTS" id="PR00952">
    <property type="entry name" value="TYPE3IMQPROT"/>
</dbReference>
<dbReference type="PANTHER" id="PTHR34040:SF2">
    <property type="entry name" value="FLAGELLAR BIOSYNTHETIC PROTEIN FLIQ"/>
    <property type="match status" value="1"/>
</dbReference>
<dbReference type="AlphaFoldDB" id="D5XFF7"/>